<gene>
    <name evidence="2" type="ORF">BV102_00835</name>
</gene>
<dbReference type="AlphaFoldDB" id="A0A2S9RPY5"/>
<name>A0A2S9RPY5_HAEIF</name>
<dbReference type="PANTHER" id="PTHR37829">
    <property type="entry name" value="PHAGE-LIKE ELEMENT PBSX PROTEIN XKDT"/>
    <property type="match status" value="1"/>
</dbReference>
<dbReference type="RefSeq" id="WP_105882064.1">
    <property type="nucleotide sequence ID" value="NZ_CP135761.1"/>
</dbReference>
<evidence type="ECO:0000313" key="3">
    <source>
        <dbReference type="Proteomes" id="UP000238532"/>
    </source>
</evidence>
<evidence type="ECO:0000259" key="1">
    <source>
        <dbReference type="Pfam" id="PF04865"/>
    </source>
</evidence>
<dbReference type="Pfam" id="PF04865">
    <property type="entry name" value="Baseplate_J"/>
    <property type="match status" value="1"/>
</dbReference>
<dbReference type="EMBL" id="NEBY01000202">
    <property type="protein sequence ID" value="PRJ61317.1"/>
    <property type="molecule type" value="Genomic_DNA"/>
</dbReference>
<proteinExistence type="predicted"/>
<dbReference type="InterPro" id="IPR052399">
    <property type="entry name" value="Phage_Baseplate_Assmbl_Protein"/>
</dbReference>
<dbReference type="PANTHER" id="PTHR37829:SF3">
    <property type="entry name" value="PROTEIN JAYE-RELATED"/>
    <property type="match status" value="1"/>
</dbReference>
<sequence length="389" mass="43953">MSENFKQMLSESGLPTEETQIRQEFERLTAEEGLITNTSRMSPFWRLITAIAVKPVKWLTDHLIAEILPNLFVKTAKESWLQIQAWAVGLDFKAATKAEGVVHFTKESEVTNLTIKAGTVIQTERINDVIFRLIVTKNTIIPKGVLRAPVPVIAEQAGANYNLAAGYYRILPESIAGISAVENLENWLTSPGADRETNDELRERYRTQFSSVGQHHIDSVYKGMIAKVAALSVDRIYFKHDAPRGPGTANAYLLLDTGVTSQPFIDKVNRYVRDEGFHGHGDDLLCFAMPETRHNMTCALYFQPSIFVGDVRKQEILSQVENMIRCAFRENNNYNVTKTYPFSRFSWSKLGEEIHDNISEIASIVWGQSDIQSELSIPRIQQLSVTVQR</sequence>
<reference evidence="2 3" key="1">
    <citation type="submission" date="2017-04" db="EMBL/GenBank/DDBJ databases">
        <title>Haemophilus influenzae in COPD genome sequencing project.</title>
        <authorList>
            <person name="Murphy T.F."/>
            <person name="Kong Y."/>
            <person name="Nadendla S."/>
            <person name="Tettelin H."/>
            <person name="Pettigrew M."/>
        </authorList>
    </citation>
    <scope>NUCLEOTIDE SEQUENCE [LARGE SCALE GENOMIC DNA]</scope>
    <source>
        <strain evidence="2 3">56P127H1</strain>
    </source>
</reference>
<comment type="caution">
    <text evidence="2">The sequence shown here is derived from an EMBL/GenBank/DDBJ whole genome shotgun (WGS) entry which is preliminary data.</text>
</comment>
<dbReference type="InterPro" id="IPR006949">
    <property type="entry name" value="Barrel_Baseplate_J-like"/>
</dbReference>
<protein>
    <submittedName>
        <fullName evidence="2">Baseplate J-like protein</fullName>
    </submittedName>
</protein>
<dbReference type="Proteomes" id="UP000238532">
    <property type="component" value="Unassembled WGS sequence"/>
</dbReference>
<feature type="domain" description="Baseplate protein J-like barrel" evidence="1">
    <location>
        <begin position="102"/>
        <end position="189"/>
    </location>
</feature>
<accession>A0A2S9RPY5</accession>
<organism evidence="2 3">
    <name type="scientific">Haemophilus influenzae</name>
    <dbReference type="NCBI Taxonomy" id="727"/>
    <lineage>
        <taxon>Bacteria</taxon>
        <taxon>Pseudomonadati</taxon>
        <taxon>Pseudomonadota</taxon>
        <taxon>Gammaproteobacteria</taxon>
        <taxon>Pasteurellales</taxon>
        <taxon>Pasteurellaceae</taxon>
        <taxon>Haemophilus</taxon>
    </lineage>
</organism>
<evidence type="ECO:0000313" key="2">
    <source>
        <dbReference type="EMBL" id="PRJ61317.1"/>
    </source>
</evidence>